<accession>A0A0C9MP65</accession>
<proteinExistence type="predicted"/>
<dbReference type="InterPro" id="IPR029058">
    <property type="entry name" value="AB_hydrolase_fold"/>
</dbReference>
<dbReference type="SUPFAM" id="SSF53474">
    <property type="entry name" value="alpha/beta-Hydrolases"/>
    <property type="match status" value="1"/>
</dbReference>
<organism evidence="1 2">
    <name type="scientific">Sphingomonas paucimobilis NBRC 13935</name>
    <dbReference type="NCBI Taxonomy" id="1219050"/>
    <lineage>
        <taxon>Bacteria</taxon>
        <taxon>Pseudomonadati</taxon>
        <taxon>Pseudomonadota</taxon>
        <taxon>Alphaproteobacteria</taxon>
        <taxon>Sphingomonadales</taxon>
        <taxon>Sphingomonadaceae</taxon>
        <taxon>Sphingomonas</taxon>
    </lineage>
</organism>
<protein>
    <submittedName>
        <fullName evidence="1">DNA, contig: SP611</fullName>
    </submittedName>
</protein>
<evidence type="ECO:0000313" key="1">
    <source>
        <dbReference type="EMBL" id="GAN12506.1"/>
    </source>
</evidence>
<sequence>MIDYYDGPGGREALLRFGPAQGPVVLVALPFWEEANRTRALAVALLRALAMHGLGGAMPDWPGTGESMVETEKASFAQWRLAHRAAAEALADRRCYGVSIRGGTLVDSLANLAGRWHLAPMTGEAVLRDVIRLRAAAGLRGDEHGVFGAESPVRVAGNRVSPHFLAELAGAEQLASSGAPYRVVRLGHDRAPADRTIDAVPPWRRAEPQEDPELAVTLAEDIAQWIASCEG</sequence>
<reference evidence="1 2" key="1">
    <citation type="submission" date="2014-08" db="EMBL/GenBank/DDBJ databases">
        <title>Whole genome shotgun sequence of Sphingomonas paucimobilis NBRC 13935.</title>
        <authorList>
            <person name="Hosoyama A."/>
            <person name="Hashimoto M."/>
            <person name="Hosoyama Y."/>
            <person name="Noguchi M."/>
            <person name="Uohara A."/>
            <person name="Ohji S."/>
            <person name="Katano-Makiyama Y."/>
            <person name="Ichikawa N."/>
            <person name="Kimura A."/>
            <person name="Yamazoe A."/>
            <person name="Fujita N."/>
        </authorList>
    </citation>
    <scope>NUCLEOTIDE SEQUENCE [LARGE SCALE GENOMIC DNA]</scope>
    <source>
        <strain evidence="1 2">NBRC 13935</strain>
    </source>
</reference>
<dbReference type="AlphaFoldDB" id="A0A0C9MP65"/>
<dbReference type="GeneID" id="78526322"/>
<gene>
    <name evidence="1" type="ORF">SP6_11_00050</name>
</gene>
<keyword evidence="2" id="KW-1185">Reference proteome</keyword>
<dbReference type="EMBL" id="BBJS01000011">
    <property type="protein sequence ID" value="GAN12506.1"/>
    <property type="molecule type" value="Genomic_DNA"/>
</dbReference>
<dbReference type="Proteomes" id="UP000032025">
    <property type="component" value="Unassembled WGS sequence"/>
</dbReference>
<name>A0A0C9MP65_SPHPI</name>
<comment type="caution">
    <text evidence="1">The sequence shown here is derived from an EMBL/GenBank/DDBJ whole genome shotgun (WGS) entry which is preliminary data.</text>
</comment>
<dbReference type="RefSeq" id="WP_007404207.1">
    <property type="nucleotide sequence ID" value="NZ_BBJS01000011.1"/>
</dbReference>
<evidence type="ECO:0000313" key="2">
    <source>
        <dbReference type="Proteomes" id="UP000032025"/>
    </source>
</evidence>